<evidence type="ECO:0000313" key="4">
    <source>
        <dbReference type="EMBL" id="RRR23980.1"/>
    </source>
</evidence>
<feature type="transmembrane region" description="Helical" evidence="2">
    <location>
        <begin position="107"/>
        <end position="131"/>
    </location>
</feature>
<name>A0A345YQN8_9MICO</name>
<dbReference type="Proteomes" id="UP000254236">
    <property type="component" value="Chromosome"/>
</dbReference>
<keyword evidence="2" id="KW-0472">Membrane</keyword>
<keyword evidence="5" id="KW-1185">Reference proteome</keyword>
<feature type="transmembrane region" description="Helical" evidence="2">
    <location>
        <begin position="283"/>
        <end position="305"/>
    </location>
</feature>
<dbReference type="RefSeq" id="WP_115413990.1">
    <property type="nucleotide sequence ID" value="NZ_CP031356.1"/>
</dbReference>
<keyword evidence="2" id="KW-0812">Transmembrane</keyword>
<feature type="transmembrane region" description="Helical" evidence="2">
    <location>
        <begin position="379"/>
        <end position="405"/>
    </location>
</feature>
<dbReference type="Proteomes" id="UP000282185">
    <property type="component" value="Unassembled WGS sequence"/>
</dbReference>
<proteinExistence type="predicted"/>
<evidence type="ECO:0000256" key="2">
    <source>
        <dbReference type="SAM" id="Phobius"/>
    </source>
</evidence>
<reference evidence="3 5" key="1">
    <citation type="submission" date="2018-07" db="EMBL/GenBank/DDBJ databases">
        <title>Brachybacterium saurashtrense DSM 23186 genome sequence.</title>
        <authorList>
            <person name="Guo L."/>
        </authorList>
    </citation>
    <scope>NUCLEOTIDE SEQUENCE [LARGE SCALE GENOMIC DNA]</scope>
    <source>
        <strain evidence="3 5">DSM 23186</strain>
    </source>
</reference>
<reference evidence="4 6" key="2">
    <citation type="submission" date="2018-08" db="EMBL/GenBank/DDBJ databases">
        <title>Brachybacterium saurashtrense DSM 23186.</title>
        <authorList>
            <person name="Li Y."/>
        </authorList>
    </citation>
    <scope>NUCLEOTIDE SEQUENCE [LARGE SCALE GENOMIC DNA]</scope>
    <source>
        <strain evidence="4 6">DSM 23186</strain>
    </source>
</reference>
<feature type="transmembrane region" description="Helical" evidence="2">
    <location>
        <begin position="411"/>
        <end position="432"/>
    </location>
</feature>
<dbReference type="OrthoDB" id="4790802at2"/>
<accession>A0A345YQN8</accession>
<feature type="transmembrane region" description="Helical" evidence="2">
    <location>
        <begin position="325"/>
        <end position="351"/>
    </location>
</feature>
<evidence type="ECO:0000313" key="6">
    <source>
        <dbReference type="Proteomes" id="UP000282185"/>
    </source>
</evidence>
<evidence type="ECO:0000256" key="1">
    <source>
        <dbReference type="SAM" id="MobiDB-lite"/>
    </source>
</evidence>
<dbReference type="EMBL" id="CP031356">
    <property type="protein sequence ID" value="AXK46240.1"/>
    <property type="molecule type" value="Genomic_DNA"/>
</dbReference>
<organism evidence="4 6">
    <name type="scientific">Brachybacterium saurashtrense</name>
    <dbReference type="NCBI Taxonomy" id="556288"/>
    <lineage>
        <taxon>Bacteria</taxon>
        <taxon>Bacillati</taxon>
        <taxon>Actinomycetota</taxon>
        <taxon>Actinomycetes</taxon>
        <taxon>Micrococcales</taxon>
        <taxon>Dermabacteraceae</taxon>
        <taxon>Brachybacterium</taxon>
    </lineage>
</organism>
<protein>
    <recommendedName>
        <fullName evidence="7">ABC transporter permease</fullName>
    </recommendedName>
</protein>
<feature type="transmembrane region" description="Helical" evidence="2">
    <location>
        <begin position="51"/>
        <end position="69"/>
    </location>
</feature>
<feature type="compositionally biased region" description="Gly residues" evidence="1">
    <location>
        <begin position="533"/>
        <end position="544"/>
    </location>
</feature>
<keyword evidence="2" id="KW-1133">Transmembrane helix</keyword>
<dbReference type="KEGG" id="bsau:DWV08_11890"/>
<feature type="transmembrane region" description="Helical" evidence="2">
    <location>
        <begin position="188"/>
        <end position="205"/>
    </location>
</feature>
<gene>
    <name evidence="3" type="ORF">DWV08_11890</name>
    <name evidence="4" type="ORF">DXU92_03640</name>
</gene>
<evidence type="ECO:0000313" key="5">
    <source>
        <dbReference type="Proteomes" id="UP000254236"/>
    </source>
</evidence>
<dbReference type="EMBL" id="QSWH01000002">
    <property type="protein sequence ID" value="RRR23980.1"/>
    <property type="molecule type" value="Genomic_DNA"/>
</dbReference>
<evidence type="ECO:0008006" key="7">
    <source>
        <dbReference type="Google" id="ProtNLM"/>
    </source>
</evidence>
<feature type="transmembrane region" description="Helical" evidence="2">
    <location>
        <begin position="152"/>
        <end position="176"/>
    </location>
</feature>
<feature type="region of interest" description="Disordered" evidence="1">
    <location>
        <begin position="529"/>
        <end position="570"/>
    </location>
</feature>
<evidence type="ECO:0000313" key="3">
    <source>
        <dbReference type="EMBL" id="AXK46240.1"/>
    </source>
</evidence>
<dbReference type="AlphaFoldDB" id="A0A345YQN8"/>
<feature type="region of interest" description="Disordered" evidence="1">
    <location>
        <begin position="1"/>
        <end position="26"/>
    </location>
</feature>
<sequence>MTSPHSRALPPLTDLPPPPRLAEEPANLVPPEEILAESTAALRRRLLRRSWAPGLVLLGLWYVLLLLYVTGASPTFWFLSLLASLAEPSLLRAAMLGLGFTSGGLGAAFALLPLGATVVSLALGLLAPALLIRLRPRRHLSEEGFQRAVSTVSTATLMALPAVVVLVTPLSVLLPLSQPWSGLGPGPLSSWCLALLVLQGAWLLVRRTVPAAPLLGLTDAQTLHTTARIGTDPDQRRAAAKQVLAQDRRHLPPNPGTAAEGGALSPRGAATALALLARASLRWVVPALAGLGWLVFGIADLVTVITRFGMNELTGVESPLHAGQLLLAAPVAGCVLLALALTPALAVRLAASQRGEVLDQRTYREWSHRARVNPWEARVVGLTGWLSAVWVLLGCVLLAVLVPLLQVGTPLAWVWLVLGILVLAPLVGAAAASAMRTGLRDVLYGPAGDYMRREVPYALIAPDIGTRTDRGRDPAVRAAQRARLLAAGGEHGPALAGLDASGERLWVDENAPGASDTAVREADLARGLLPDFGGEGSPFTGGGRDAAAPDGAGQGSGHEIPGSVTGLREP</sequence>